<proteinExistence type="predicted"/>
<dbReference type="AlphaFoldDB" id="A0AAD9YME3"/>
<dbReference type="EMBL" id="VYYT01000068">
    <property type="protein sequence ID" value="KAK2772480.1"/>
    <property type="molecule type" value="Genomic_DNA"/>
</dbReference>
<comment type="caution">
    <text evidence="1">The sequence shown here is derived from an EMBL/GenBank/DDBJ whole genome shotgun (WGS) entry which is preliminary data.</text>
</comment>
<protein>
    <submittedName>
        <fullName evidence="1">Uncharacterized protein</fullName>
    </submittedName>
</protein>
<keyword evidence="2" id="KW-1185">Reference proteome</keyword>
<accession>A0AAD9YME3</accession>
<reference evidence="1" key="1">
    <citation type="submission" date="2023-02" db="EMBL/GenBank/DDBJ databases">
        <title>Colletotrichum kahawae CIFC_Que2 genome sequencing and assembly.</title>
        <authorList>
            <person name="Baroncelli R."/>
        </authorList>
    </citation>
    <scope>NUCLEOTIDE SEQUENCE</scope>
    <source>
        <strain evidence="1">CIFC_Que2</strain>
    </source>
</reference>
<sequence>MNMERAPQRQLRAKDLRRKGRKPTYLLAVAAAVFKETLGSFLPCPGKHDTLHLTEESRGTTTGSTVRIQTGSNQTARVPGFALISSCTTAMNVSSCWKHCSTTRCMVVVALFRQNIEQQQMRESQWAKPKGPTVQDLRFSLSIPLP</sequence>
<evidence type="ECO:0000313" key="2">
    <source>
        <dbReference type="Proteomes" id="UP001281614"/>
    </source>
</evidence>
<organism evidence="1 2">
    <name type="scientific">Colletotrichum kahawae</name>
    <name type="common">Coffee berry disease fungus</name>
    <dbReference type="NCBI Taxonomy" id="34407"/>
    <lineage>
        <taxon>Eukaryota</taxon>
        <taxon>Fungi</taxon>
        <taxon>Dikarya</taxon>
        <taxon>Ascomycota</taxon>
        <taxon>Pezizomycotina</taxon>
        <taxon>Sordariomycetes</taxon>
        <taxon>Hypocreomycetidae</taxon>
        <taxon>Glomerellales</taxon>
        <taxon>Glomerellaceae</taxon>
        <taxon>Colletotrichum</taxon>
        <taxon>Colletotrichum gloeosporioides species complex</taxon>
    </lineage>
</organism>
<gene>
    <name evidence="1" type="ORF">CKAH01_04018</name>
</gene>
<name>A0AAD9YME3_COLKA</name>
<dbReference type="Proteomes" id="UP001281614">
    <property type="component" value="Unassembled WGS sequence"/>
</dbReference>
<evidence type="ECO:0000313" key="1">
    <source>
        <dbReference type="EMBL" id="KAK2772480.1"/>
    </source>
</evidence>